<reference evidence="3 4" key="1">
    <citation type="journal article" date="2022" name="Cell">
        <title>Repeat-based holocentromeres influence genome architecture and karyotype evolution.</title>
        <authorList>
            <person name="Hofstatter P.G."/>
            <person name="Thangavel G."/>
            <person name="Lux T."/>
            <person name="Neumann P."/>
            <person name="Vondrak T."/>
            <person name="Novak P."/>
            <person name="Zhang M."/>
            <person name="Costa L."/>
            <person name="Castellani M."/>
            <person name="Scott A."/>
            <person name="Toegelov H."/>
            <person name="Fuchs J."/>
            <person name="Mata-Sucre Y."/>
            <person name="Dias Y."/>
            <person name="Vanzela A.L.L."/>
            <person name="Huettel B."/>
            <person name="Almeida C.C.S."/>
            <person name="Simkova H."/>
            <person name="Souza G."/>
            <person name="Pedrosa-Harand A."/>
            <person name="Macas J."/>
            <person name="Mayer K.F.X."/>
            <person name="Houben A."/>
            <person name="Marques A."/>
        </authorList>
    </citation>
    <scope>NUCLEOTIDE SEQUENCE [LARGE SCALE GENOMIC DNA]</scope>
    <source>
        <strain evidence="3">RhyTen1mFocal</strain>
    </source>
</reference>
<keyword evidence="2" id="KW-0732">Signal</keyword>
<dbReference type="Proteomes" id="UP001210211">
    <property type="component" value="Unassembled WGS sequence"/>
</dbReference>
<name>A0AAD5Z0Y1_9POAL</name>
<dbReference type="GO" id="GO:0006508">
    <property type="term" value="P:proteolysis"/>
    <property type="evidence" value="ECO:0007669"/>
    <property type="project" value="UniProtKB-KW"/>
</dbReference>
<dbReference type="PANTHER" id="PTHR11802:SF454">
    <property type="entry name" value="SERINE CARBOXYPEPTIDASE-LIKE 50"/>
    <property type="match status" value="1"/>
</dbReference>
<dbReference type="PANTHER" id="PTHR11802">
    <property type="entry name" value="SERINE PROTEASE FAMILY S10 SERINE CARBOXYPEPTIDASE"/>
    <property type="match status" value="1"/>
</dbReference>
<protein>
    <recommendedName>
        <fullName evidence="2">Carboxypeptidase</fullName>
        <ecNumber evidence="2">3.4.16.-</ecNumber>
    </recommendedName>
</protein>
<proteinExistence type="inferred from homology"/>
<dbReference type="Gene3D" id="3.40.50.1820">
    <property type="entry name" value="alpha/beta hydrolase"/>
    <property type="match status" value="1"/>
</dbReference>
<keyword evidence="4" id="KW-1185">Reference proteome</keyword>
<evidence type="ECO:0000313" key="3">
    <source>
        <dbReference type="EMBL" id="KAJ3685040.1"/>
    </source>
</evidence>
<feature type="signal peptide" evidence="2">
    <location>
        <begin position="1"/>
        <end position="19"/>
    </location>
</feature>
<comment type="similarity">
    <text evidence="1 2">Belongs to the peptidase S10 family.</text>
</comment>
<sequence>MALFHLLVFSFLLFTSILASSPTSIYPEFARPTKSGYLPIKSDQSSTLFYAFHEAQEPASSLSDTPLLLWLEGGPGCSSMLGNFFHFGPWLLSPKDNLTLYQNPFTWNRRFGLLFIDSPLGTGYSVVKDATEIPNDQFTIASHLLVALQAFLSSDSSFRSRPLYIAGESYGGKFVPSLGYHILRQNKNVLSNLRINLKGIAIGNGLTHPITQVPTHADSVYFTGLINEEQKMHLESLQLAVVKLIIAQKWKEASDVRTVLLNELKNVTGVVTLFDFTRTTDYPIDMISEFLDHEEVKEVLGVSKDVHFQLISDDVAKALHDDKMKSVKYMVEELMQHTRVLLYQGVYDLQDGVVSNEAWLREMNWGCLEGFLKAGRKVWKDNGVLIGYVQHFASLSEVVLHGAGHFAVYDQKSNAQKMIEHWIMEKGLFYDGEENFCMEKGLFSDEEENFCMGIDEK</sequence>
<evidence type="ECO:0000256" key="2">
    <source>
        <dbReference type="RuleBase" id="RU361156"/>
    </source>
</evidence>
<dbReference type="PROSITE" id="PS00131">
    <property type="entry name" value="CARBOXYPEPT_SER_SER"/>
    <property type="match status" value="1"/>
</dbReference>
<dbReference type="PRINTS" id="PR00724">
    <property type="entry name" value="CRBOXYPTASEC"/>
</dbReference>
<dbReference type="EC" id="3.4.16.-" evidence="2"/>
<keyword evidence="2" id="KW-0121">Carboxypeptidase</keyword>
<feature type="chain" id="PRO_5041783543" description="Carboxypeptidase" evidence="2">
    <location>
        <begin position="20"/>
        <end position="457"/>
    </location>
</feature>
<keyword evidence="2" id="KW-0378">Hydrolase</keyword>
<dbReference type="GO" id="GO:0004185">
    <property type="term" value="F:serine-type carboxypeptidase activity"/>
    <property type="evidence" value="ECO:0007669"/>
    <property type="project" value="UniProtKB-UniRule"/>
</dbReference>
<dbReference type="AlphaFoldDB" id="A0AAD5Z0Y1"/>
<accession>A0AAD5Z0Y1</accession>
<keyword evidence="2" id="KW-0645">Protease</keyword>
<dbReference type="SUPFAM" id="SSF53474">
    <property type="entry name" value="alpha/beta-Hydrolases"/>
    <property type="match status" value="1"/>
</dbReference>
<organism evidence="3 4">
    <name type="scientific">Rhynchospora tenuis</name>
    <dbReference type="NCBI Taxonomy" id="198213"/>
    <lineage>
        <taxon>Eukaryota</taxon>
        <taxon>Viridiplantae</taxon>
        <taxon>Streptophyta</taxon>
        <taxon>Embryophyta</taxon>
        <taxon>Tracheophyta</taxon>
        <taxon>Spermatophyta</taxon>
        <taxon>Magnoliopsida</taxon>
        <taxon>Liliopsida</taxon>
        <taxon>Poales</taxon>
        <taxon>Cyperaceae</taxon>
        <taxon>Cyperoideae</taxon>
        <taxon>Rhynchosporeae</taxon>
        <taxon>Rhynchospora</taxon>
    </lineage>
</organism>
<evidence type="ECO:0000256" key="1">
    <source>
        <dbReference type="ARBA" id="ARBA00009431"/>
    </source>
</evidence>
<comment type="caution">
    <text evidence="3">The sequence shown here is derived from an EMBL/GenBank/DDBJ whole genome shotgun (WGS) entry which is preliminary data.</text>
</comment>
<dbReference type="InterPro" id="IPR018202">
    <property type="entry name" value="Ser_caboxypep_ser_AS"/>
</dbReference>
<gene>
    <name evidence="3" type="ORF">LUZ61_014204</name>
</gene>
<dbReference type="InterPro" id="IPR029058">
    <property type="entry name" value="AB_hydrolase_fold"/>
</dbReference>
<dbReference type="InterPro" id="IPR001563">
    <property type="entry name" value="Peptidase_S10"/>
</dbReference>
<dbReference type="Pfam" id="PF00450">
    <property type="entry name" value="Peptidase_S10"/>
    <property type="match status" value="1"/>
</dbReference>
<evidence type="ECO:0000313" key="4">
    <source>
        <dbReference type="Proteomes" id="UP001210211"/>
    </source>
</evidence>
<dbReference type="EMBL" id="JAMRDG010000002">
    <property type="protein sequence ID" value="KAJ3685040.1"/>
    <property type="molecule type" value="Genomic_DNA"/>
</dbReference>